<dbReference type="EC" id="2.3.1.199" evidence="10"/>
<name>A0A087UAX4_STEMI</name>
<keyword evidence="2 10" id="KW-0444">Lipid biosynthesis</keyword>
<keyword evidence="7 10" id="KW-0443">Lipid metabolism</keyword>
<comment type="catalytic activity">
    <reaction evidence="10">
        <text>a very-long-chain acyl-CoA + malonyl-CoA + H(+) = a very-long-chain 3-oxoacyl-CoA + CO2 + CoA</text>
        <dbReference type="Rhea" id="RHEA:32727"/>
        <dbReference type="ChEBI" id="CHEBI:15378"/>
        <dbReference type="ChEBI" id="CHEBI:16526"/>
        <dbReference type="ChEBI" id="CHEBI:57287"/>
        <dbReference type="ChEBI" id="CHEBI:57384"/>
        <dbReference type="ChEBI" id="CHEBI:90725"/>
        <dbReference type="ChEBI" id="CHEBI:90736"/>
        <dbReference type="EC" id="2.3.1.199"/>
    </reaction>
</comment>
<dbReference type="AlphaFoldDB" id="A0A087UAX4"/>
<comment type="caution">
    <text evidence="10">Lacks conserved residue(s) required for the propagation of feature annotation.</text>
</comment>
<dbReference type="EMBL" id="KK119052">
    <property type="protein sequence ID" value="KFM74513.1"/>
    <property type="molecule type" value="Genomic_DNA"/>
</dbReference>
<evidence type="ECO:0000256" key="3">
    <source>
        <dbReference type="ARBA" id="ARBA00022679"/>
    </source>
</evidence>
<dbReference type="GO" id="GO:0042761">
    <property type="term" value="P:very long-chain fatty acid biosynthetic process"/>
    <property type="evidence" value="ECO:0007669"/>
    <property type="project" value="TreeGrafter"/>
</dbReference>
<dbReference type="OrthoDB" id="10259681at2759"/>
<evidence type="ECO:0000256" key="7">
    <source>
        <dbReference type="ARBA" id="ARBA00023098"/>
    </source>
</evidence>
<dbReference type="GO" id="GO:0034625">
    <property type="term" value="P:fatty acid elongation, monounsaturated fatty acid"/>
    <property type="evidence" value="ECO:0007669"/>
    <property type="project" value="TreeGrafter"/>
</dbReference>
<keyword evidence="5 10" id="KW-0276">Fatty acid metabolism</keyword>
<dbReference type="GO" id="GO:0019367">
    <property type="term" value="P:fatty acid elongation, saturated fatty acid"/>
    <property type="evidence" value="ECO:0007669"/>
    <property type="project" value="TreeGrafter"/>
</dbReference>
<dbReference type="GO" id="GO:0009922">
    <property type="term" value="F:fatty acid elongase activity"/>
    <property type="evidence" value="ECO:0007669"/>
    <property type="project" value="UniProtKB-EC"/>
</dbReference>
<dbReference type="PANTHER" id="PTHR11157">
    <property type="entry name" value="FATTY ACID ACYL TRANSFERASE-RELATED"/>
    <property type="match status" value="1"/>
</dbReference>
<evidence type="ECO:0000313" key="12">
    <source>
        <dbReference type="Proteomes" id="UP000054359"/>
    </source>
</evidence>
<keyword evidence="12" id="KW-1185">Reference proteome</keyword>
<feature type="non-terminal residue" evidence="11">
    <location>
        <position position="92"/>
    </location>
</feature>
<evidence type="ECO:0000256" key="10">
    <source>
        <dbReference type="RuleBase" id="RU361115"/>
    </source>
</evidence>
<evidence type="ECO:0000256" key="6">
    <source>
        <dbReference type="ARBA" id="ARBA00022989"/>
    </source>
</evidence>
<evidence type="ECO:0000256" key="8">
    <source>
        <dbReference type="ARBA" id="ARBA00023136"/>
    </source>
</evidence>
<comment type="subcellular location">
    <subcellularLocation>
        <location evidence="1">Membrane</location>
        <topology evidence="1">Multi-pass membrane protein</topology>
    </subcellularLocation>
</comment>
<keyword evidence="3 10" id="KW-0808">Transferase</keyword>
<keyword evidence="9 10" id="KW-0275">Fatty acid biosynthesis</keyword>
<sequence length="92" mass="10962">MNYFAHSLMYTYYAMRAMRIKMPRFVAIIITTSQILQMVAGCFVSYFGYLTRRNGEFCQLPDNIANYALLMYFSYFVLFARFFYNTYITPPS</sequence>
<feature type="transmembrane region" description="Helical" evidence="10">
    <location>
        <begin position="25"/>
        <end position="49"/>
    </location>
</feature>
<proteinExistence type="inferred from homology"/>
<evidence type="ECO:0000256" key="9">
    <source>
        <dbReference type="ARBA" id="ARBA00023160"/>
    </source>
</evidence>
<dbReference type="PANTHER" id="PTHR11157:SF17">
    <property type="entry name" value="ELONGATION OF VERY LONG CHAIN FATTY ACIDS PROTEIN 6"/>
    <property type="match status" value="1"/>
</dbReference>
<evidence type="ECO:0000256" key="4">
    <source>
        <dbReference type="ARBA" id="ARBA00022692"/>
    </source>
</evidence>
<dbReference type="GO" id="GO:0030148">
    <property type="term" value="P:sphingolipid biosynthetic process"/>
    <property type="evidence" value="ECO:0007669"/>
    <property type="project" value="TreeGrafter"/>
</dbReference>
<dbReference type="InterPro" id="IPR002076">
    <property type="entry name" value="ELO_fam"/>
</dbReference>
<dbReference type="Pfam" id="PF01151">
    <property type="entry name" value="ELO"/>
    <property type="match status" value="1"/>
</dbReference>
<gene>
    <name evidence="11" type="ORF">X975_12039</name>
</gene>
<dbReference type="STRING" id="407821.A0A087UAX4"/>
<dbReference type="OMA" id="HWSEFAS"/>
<evidence type="ECO:0000313" key="11">
    <source>
        <dbReference type="EMBL" id="KFM74513.1"/>
    </source>
</evidence>
<dbReference type="Proteomes" id="UP000054359">
    <property type="component" value="Unassembled WGS sequence"/>
</dbReference>
<keyword evidence="8 10" id="KW-0472">Membrane</keyword>
<evidence type="ECO:0000256" key="2">
    <source>
        <dbReference type="ARBA" id="ARBA00022516"/>
    </source>
</evidence>
<protein>
    <recommendedName>
        <fullName evidence="10">Elongation of very long chain fatty acids protein</fullName>
        <ecNumber evidence="10">2.3.1.199</ecNumber>
    </recommendedName>
    <alternativeName>
        <fullName evidence="10">Very-long-chain 3-oxoacyl-CoA synthase</fullName>
    </alternativeName>
</protein>
<evidence type="ECO:0000256" key="1">
    <source>
        <dbReference type="ARBA" id="ARBA00004141"/>
    </source>
</evidence>
<dbReference type="GO" id="GO:0034626">
    <property type="term" value="P:fatty acid elongation, polyunsaturated fatty acid"/>
    <property type="evidence" value="ECO:0007669"/>
    <property type="project" value="TreeGrafter"/>
</dbReference>
<dbReference type="GO" id="GO:0005789">
    <property type="term" value="C:endoplasmic reticulum membrane"/>
    <property type="evidence" value="ECO:0007669"/>
    <property type="project" value="TreeGrafter"/>
</dbReference>
<feature type="transmembrane region" description="Helical" evidence="10">
    <location>
        <begin position="64"/>
        <end position="84"/>
    </location>
</feature>
<reference evidence="11 12" key="1">
    <citation type="submission" date="2013-11" db="EMBL/GenBank/DDBJ databases">
        <title>Genome sequencing of Stegodyphus mimosarum.</title>
        <authorList>
            <person name="Bechsgaard J."/>
        </authorList>
    </citation>
    <scope>NUCLEOTIDE SEQUENCE [LARGE SCALE GENOMIC DNA]</scope>
</reference>
<keyword evidence="4 10" id="KW-0812">Transmembrane</keyword>
<accession>A0A087UAX4</accession>
<comment type="similarity">
    <text evidence="10">Belongs to the ELO family.</text>
</comment>
<organism evidence="11 12">
    <name type="scientific">Stegodyphus mimosarum</name>
    <name type="common">African social velvet spider</name>
    <dbReference type="NCBI Taxonomy" id="407821"/>
    <lineage>
        <taxon>Eukaryota</taxon>
        <taxon>Metazoa</taxon>
        <taxon>Ecdysozoa</taxon>
        <taxon>Arthropoda</taxon>
        <taxon>Chelicerata</taxon>
        <taxon>Arachnida</taxon>
        <taxon>Araneae</taxon>
        <taxon>Araneomorphae</taxon>
        <taxon>Entelegynae</taxon>
        <taxon>Eresoidea</taxon>
        <taxon>Eresidae</taxon>
        <taxon>Stegodyphus</taxon>
    </lineage>
</organism>
<keyword evidence="6 10" id="KW-1133">Transmembrane helix</keyword>
<evidence type="ECO:0000256" key="5">
    <source>
        <dbReference type="ARBA" id="ARBA00022832"/>
    </source>
</evidence>